<reference evidence="2 3" key="1">
    <citation type="journal article" date="2018" name="Nat. Genet.">
        <title>The Rosa genome provides new insights in the design of modern roses.</title>
        <authorList>
            <person name="Bendahmane M."/>
        </authorList>
    </citation>
    <scope>NUCLEOTIDE SEQUENCE [LARGE SCALE GENOMIC DNA]</scope>
    <source>
        <strain evidence="3">cv. Old Blush</strain>
    </source>
</reference>
<feature type="transmembrane region" description="Helical" evidence="1">
    <location>
        <begin position="32"/>
        <end position="54"/>
    </location>
</feature>
<keyword evidence="1" id="KW-0812">Transmembrane</keyword>
<proteinExistence type="predicted"/>
<accession>A0A2P6SHU4</accession>
<evidence type="ECO:0000313" key="3">
    <source>
        <dbReference type="Proteomes" id="UP000238479"/>
    </source>
</evidence>
<dbReference type="EMBL" id="PDCK01000039">
    <property type="protein sequence ID" value="PRQ58244.1"/>
    <property type="molecule type" value="Genomic_DNA"/>
</dbReference>
<name>A0A2P6SHU4_ROSCH</name>
<dbReference type="Proteomes" id="UP000238479">
    <property type="component" value="Chromosome 1"/>
</dbReference>
<gene>
    <name evidence="2" type="ORF">RchiOBHm_Chr1g0357141</name>
</gene>
<organism evidence="2 3">
    <name type="scientific">Rosa chinensis</name>
    <name type="common">China rose</name>
    <dbReference type="NCBI Taxonomy" id="74649"/>
    <lineage>
        <taxon>Eukaryota</taxon>
        <taxon>Viridiplantae</taxon>
        <taxon>Streptophyta</taxon>
        <taxon>Embryophyta</taxon>
        <taxon>Tracheophyta</taxon>
        <taxon>Spermatophyta</taxon>
        <taxon>Magnoliopsida</taxon>
        <taxon>eudicotyledons</taxon>
        <taxon>Gunneridae</taxon>
        <taxon>Pentapetalae</taxon>
        <taxon>rosids</taxon>
        <taxon>fabids</taxon>
        <taxon>Rosales</taxon>
        <taxon>Rosaceae</taxon>
        <taxon>Rosoideae</taxon>
        <taxon>Rosoideae incertae sedis</taxon>
        <taxon>Rosa</taxon>
    </lineage>
</organism>
<keyword evidence="1" id="KW-0472">Membrane</keyword>
<sequence length="60" mass="6667">MLFVDCNAFILADFPPTIVLNHPTSRKNRTGLIVGIVVGGGVLLILLLLVFCIFQRRKKD</sequence>
<evidence type="ECO:0000313" key="2">
    <source>
        <dbReference type="EMBL" id="PRQ58244.1"/>
    </source>
</evidence>
<protein>
    <submittedName>
        <fullName evidence="2">Uncharacterized protein</fullName>
    </submittedName>
</protein>
<dbReference type="Gramene" id="PRQ58244">
    <property type="protein sequence ID" value="PRQ58244"/>
    <property type="gene ID" value="RchiOBHm_Chr1g0357141"/>
</dbReference>
<keyword evidence="3" id="KW-1185">Reference proteome</keyword>
<evidence type="ECO:0000256" key="1">
    <source>
        <dbReference type="SAM" id="Phobius"/>
    </source>
</evidence>
<comment type="caution">
    <text evidence="2">The sequence shown here is derived from an EMBL/GenBank/DDBJ whole genome shotgun (WGS) entry which is preliminary data.</text>
</comment>
<keyword evidence="1" id="KW-1133">Transmembrane helix</keyword>
<dbReference type="AlphaFoldDB" id="A0A2P6SHU4"/>